<dbReference type="SUPFAM" id="SSF51905">
    <property type="entry name" value="FAD/NAD(P)-binding domain"/>
    <property type="match status" value="1"/>
</dbReference>
<evidence type="ECO:0000256" key="5">
    <source>
        <dbReference type="ARBA" id="ARBA00023002"/>
    </source>
</evidence>
<sequence>MLHFILLVAGFIAPKLAACQPNNFTFNYIIVGGGTAGLVLAEKLSADPNTTVAVIEAGDQQFNNPNVTDASAFFPALGGTTTINGMTYLRAEKEQIDAWEELGNEGWNWEELFRYYQEQERFQPPDAEKASEGASFQEEYHGFGGEVSVGWGFSYMKQGMFEILRNTSENMGIKWNQDANSGRMSGFTRWPFTLNASTNIRQDAARAYYYPVAESRPNLKVFVNTTALRIVWKEAGGYGHVVAEGVEVLSAGTNTSYIIQASEEVILSAGALRSAALLEHPGVGNPSLLTPLGIDTKVKLPSTGYPSYATFLTASDLFGDALDSITASLRANTTDYASRIVADAPKGQTTIETEEKLIKQQIDLVFTPNSTVPLAELIFFPIGNTITVVHWNLLPFSRGSIHITSSTPGSLPSIDPNHLQLPIDTLVQAAVAVKVREVFATAPLSQYVTEELSPGFGTVAKDTPYGDEKWETWIKDAFGVNNHPVGSTAMRAREFGGVVDGEGRVYGTNNVRVVDAGSLPLQVSGHSSASIYAVAGKIGDAILEGRKG</sequence>
<evidence type="ECO:0000313" key="11">
    <source>
        <dbReference type="EMBL" id="KAF1962445.1"/>
    </source>
</evidence>
<evidence type="ECO:0000256" key="4">
    <source>
        <dbReference type="ARBA" id="ARBA00022827"/>
    </source>
</evidence>
<organism evidence="11 12">
    <name type="scientific">Byssothecium circinans</name>
    <dbReference type="NCBI Taxonomy" id="147558"/>
    <lineage>
        <taxon>Eukaryota</taxon>
        <taxon>Fungi</taxon>
        <taxon>Dikarya</taxon>
        <taxon>Ascomycota</taxon>
        <taxon>Pezizomycotina</taxon>
        <taxon>Dothideomycetes</taxon>
        <taxon>Pleosporomycetidae</taxon>
        <taxon>Pleosporales</taxon>
        <taxon>Massarineae</taxon>
        <taxon>Massarinaceae</taxon>
        <taxon>Byssothecium</taxon>
    </lineage>
</organism>
<dbReference type="Gene3D" id="4.10.450.10">
    <property type="entry name" value="Glucose Oxidase, domain 2"/>
    <property type="match status" value="1"/>
</dbReference>
<keyword evidence="4 7" id="KW-0274">FAD</keyword>
<dbReference type="EMBL" id="ML976979">
    <property type="protein sequence ID" value="KAF1962445.1"/>
    <property type="molecule type" value="Genomic_DNA"/>
</dbReference>
<feature type="active site" description="Proton donor" evidence="6">
    <location>
        <position position="483"/>
    </location>
</feature>
<evidence type="ECO:0000259" key="10">
    <source>
        <dbReference type="Pfam" id="PF05199"/>
    </source>
</evidence>
<feature type="chain" id="PRO_5025485158" evidence="8">
    <location>
        <begin position="19"/>
        <end position="548"/>
    </location>
</feature>
<dbReference type="Pfam" id="PF05199">
    <property type="entry name" value="GMC_oxred_C"/>
    <property type="match status" value="1"/>
</dbReference>
<keyword evidence="12" id="KW-1185">Reference proteome</keyword>
<evidence type="ECO:0000256" key="2">
    <source>
        <dbReference type="ARBA" id="ARBA00010790"/>
    </source>
</evidence>
<evidence type="ECO:0000313" key="12">
    <source>
        <dbReference type="Proteomes" id="UP000800035"/>
    </source>
</evidence>
<feature type="binding site" evidence="7">
    <location>
        <position position="80"/>
    </location>
    <ligand>
        <name>FAD</name>
        <dbReference type="ChEBI" id="CHEBI:57692"/>
    </ligand>
</feature>
<protein>
    <submittedName>
        <fullName evidence="11">Alcohol oxidase</fullName>
    </submittedName>
</protein>
<proteinExistence type="inferred from homology"/>
<dbReference type="Proteomes" id="UP000800035">
    <property type="component" value="Unassembled WGS sequence"/>
</dbReference>
<keyword evidence="5" id="KW-0560">Oxidoreductase</keyword>
<accession>A0A6A5UC01</accession>
<dbReference type="Pfam" id="PF00732">
    <property type="entry name" value="GMC_oxred_N"/>
    <property type="match status" value="1"/>
</dbReference>
<dbReference type="InterPro" id="IPR012132">
    <property type="entry name" value="GMC_OxRdtase"/>
</dbReference>
<evidence type="ECO:0000256" key="1">
    <source>
        <dbReference type="ARBA" id="ARBA00001974"/>
    </source>
</evidence>
<dbReference type="PANTHER" id="PTHR11552">
    <property type="entry name" value="GLUCOSE-METHANOL-CHOLINE GMC OXIDOREDUCTASE"/>
    <property type="match status" value="1"/>
</dbReference>
<evidence type="ECO:0000256" key="3">
    <source>
        <dbReference type="ARBA" id="ARBA00022630"/>
    </source>
</evidence>
<comment type="similarity">
    <text evidence="2">Belongs to the GMC oxidoreductase family.</text>
</comment>
<dbReference type="PANTHER" id="PTHR11552:SF201">
    <property type="entry name" value="GLUCOSE-METHANOL-CHOLINE OXIDOREDUCTASE N-TERMINAL DOMAIN-CONTAINING PROTEIN"/>
    <property type="match status" value="1"/>
</dbReference>
<dbReference type="GO" id="GO:0050660">
    <property type="term" value="F:flavin adenine dinucleotide binding"/>
    <property type="evidence" value="ECO:0007669"/>
    <property type="project" value="InterPro"/>
</dbReference>
<keyword evidence="8" id="KW-0732">Signal</keyword>
<feature type="active site" description="Proton acceptor" evidence="6">
    <location>
        <position position="526"/>
    </location>
</feature>
<feature type="signal peptide" evidence="8">
    <location>
        <begin position="1"/>
        <end position="18"/>
    </location>
</feature>
<dbReference type="AlphaFoldDB" id="A0A6A5UC01"/>
<evidence type="ECO:0000256" key="6">
    <source>
        <dbReference type="PIRSR" id="PIRSR000137-1"/>
    </source>
</evidence>
<comment type="cofactor">
    <cofactor evidence="1 7">
        <name>FAD</name>
        <dbReference type="ChEBI" id="CHEBI:57692"/>
    </cofactor>
</comment>
<keyword evidence="3" id="KW-0285">Flavoprotein</keyword>
<dbReference type="InterPro" id="IPR000172">
    <property type="entry name" value="GMC_OxRdtase_N"/>
</dbReference>
<evidence type="ECO:0000259" key="9">
    <source>
        <dbReference type="Pfam" id="PF00732"/>
    </source>
</evidence>
<dbReference type="InterPro" id="IPR007867">
    <property type="entry name" value="GMC_OxRtase_C"/>
</dbReference>
<dbReference type="PIRSF" id="PIRSF000137">
    <property type="entry name" value="Alcohol_oxidase"/>
    <property type="match status" value="1"/>
</dbReference>
<dbReference type="InterPro" id="IPR036188">
    <property type="entry name" value="FAD/NAD-bd_sf"/>
</dbReference>
<dbReference type="OrthoDB" id="269227at2759"/>
<name>A0A6A5UC01_9PLEO</name>
<evidence type="ECO:0000256" key="7">
    <source>
        <dbReference type="PIRSR" id="PIRSR000137-2"/>
    </source>
</evidence>
<dbReference type="Gene3D" id="3.50.50.60">
    <property type="entry name" value="FAD/NAD(P)-binding domain"/>
    <property type="match status" value="2"/>
</dbReference>
<feature type="domain" description="Glucose-methanol-choline oxidoreductase N-terminal" evidence="9">
    <location>
        <begin position="27"/>
        <end position="287"/>
    </location>
</feature>
<dbReference type="SUPFAM" id="SSF54373">
    <property type="entry name" value="FAD-linked reductases, C-terminal domain"/>
    <property type="match status" value="1"/>
</dbReference>
<evidence type="ECO:0000256" key="8">
    <source>
        <dbReference type="SAM" id="SignalP"/>
    </source>
</evidence>
<gene>
    <name evidence="11" type="ORF">CC80DRAFT_570338</name>
</gene>
<dbReference type="Gene3D" id="3.30.560.10">
    <property type="entry name" value="Glucose Oxidase, domain 3"/>
    <property type="match status" value="2"/>
</dbReference>
<reference evidence="11" key="1">
    <citation type="journal article" date="2020" name="Stud. Mycol.">
        <title>101 Dothideomycetes genomes: a test case for predicting lifestyles and emergence of pathogens.</title>
        <authorList>
            <person name="Haridas S."/>
            <person name="Albert R."/>
            <person name="Binder M."/>
            <person name="Bloem J."/>
            <person name="Labutti K."/>
            <person name="Salamov A."/>
            <person name="Andreopoulos B."/>
            <person name="Baker S."/>
            <person name="Barry K."/>
            <person name="Bills G."/>
            <person name="Bluhm B."/>
            <person name="Cannon C."/>
            <person name="Castanera R."/>
            <person name="Culley D."/>
            <person name="Daum C."/>
            <person name="Ezra D."/>
            <person name="Gonzalez J."/>
            <person name="Henrissat B."/>
            <person name="Kuo A."/>
            <person name="Liang C."/>
            <person name="Lipzen A."/>
            <person name="Lutzoni F."/>
            <person name="Magnuson J."/>
            <person name="Mondo S."/>
            <person name="Nolan M."/>
            <person name="Ohm R."/>
            <person name="Pangilinan J."/>
            <person name="Park H.-J."/>
            <person name="Ramirez L."/>
            <person name="Alfaro M."/>
            <person name="Sun H."/>
            <person name="Tritt A."/>
            <person name="Yoshinaga Y."/>
            <person name="Zwiers L.-H."/>
            <person name="Turgeon B."/>
            <person name="Goodwin S."/>
            <person name="Spatafora J."/>
            <person name="Crous P."/>
            <person name="Grigoriev I."/>
        </authorList>
    </citation>
    <scope>NUCLEOTIDE SEQUENCE</scope>
    <source>
        <strain evidence="11">CBS 675.92</strain>
    </source>
</reference>
<dbReference type="InterPro" id="IPR027424">
    <property type="entry name" value="Glucose_Oxidase_domain_2"/>
</dbReference>
<feature type="domain" description="Glucose-methanol-choline oxidoreductase C-terminal" evidence="10">
    <location>
        <begin position="395"/>
        <end position="535"/>
    </location>
</feature>
<dbReference type="GO" id="GO:0016614">
    <property type="term" value="F:oxidoreductase activity, acting on CH-OH group of donors"/>
    <property type="evidence" value="ECO:0007669"/>
    <property type="project" value="InterPro"/>
</dbReference>